<keyword evidence="2" id="KW-1185">Reference proteome</keyword>
<gene>
    <name evidence="1" type="ORF">HLA87_01030</name>
</gene>
<dbReference type="SUPFAM" id="SSF81330">
    <property type="entry name" value="Gated mechanosensitive channel"/>
    <property type="match status" value="1"/>
</dbReference>
<dbReference type="InterPro" id="IPR037673">
    <property type="entry name" value="MSC/AndL"/>
</dbReference>
<dbReference type="KEGG" id="mmir:HLA87_01030"/>
<evidence type="ECO:0000313" key="2">
    <source>
        <dbReference type="Proteomes" id="UP000500686"/>
    </source>
</evidence>
<name>A0A6M4JFA7_9MOLU</name>
<dbReference type="RefSeq" id="WP_171111064.1">
    <property type="nucleotide sequence ID" value="NZ_CP053096.1"/>
</dbReference>
<reference evidence="1 2" key="1">
    <citation type="submission" date="2020-05" db="EMBL/GenBank/DDBJ databases">
        <title>Novel Mycoplasma species detected in Mirounga angustirostris (northern elephant seal) from the USA.</title>
        <authorList>
            <person name="Volokhov D.V."/>
        </authorList>
    </citation>
    <scope>NUCLEOTIDE SEQUENCE [LARGE SCALE GENOMIC DNA]</scope>
    <source>
        <strain evidence="1 2">Mirounga ES2806-GEN</strain>
    </source>
</reference>
<dbReference type="Gene3D" id="1.10.1200.120">
    <property type="entry name" value="Large-conductance mechanosensitive channel, MscL, domain 1"/>
    <property type="match status" value="1"/>
</dbReference>
<dbReference type="Pfam" id="PF01741">
    <property type="entry name" value="MscL"/>
    <property type="match status" value="1"/>
</dbReference>
<evidence type="ECO:0000313" key="1">
    <source>
        <dbReference type="EMBL" id="QJR43381.1"/>
    </source>
</evidence>
<dbReference type="AlphaFoldDB" id="A0A6M4JFA7"/>
<dbReference type="Proteomes" id="UP000500686">
    <property type="component" value="Chromosome"/>
</dbReference>
<dbReference type="EMBL" id="CP053096">
    <property type="protein sequence ID" value="QJR43381.1"/>
    <property type="molecule type" value="Genomic_DNA"/>
</dbReference>
<sequence>MFKKASKDAWAVVKKSNMFMLAIGLLIGASFNEVVKSLANDVILPPIAKLTGAETLEKWKVGDVLIGKFLAALFAFIIVTLVIYLLLMIVFLIKAAVDFKKILKIKEQPQPIPEPTTEQLILAELKKLNENLDQAKTKKEDKK</sequence>
<organism evidence="1 2">
    <name type="scientific">Mycoplasma miroungigenitalium</name>
    <dbReference type="NCBI Taxonomy" id="754515"/>
    <lineage>
        <taxon>Bacteria</taxon>
        <taxon>Bacillati</taxon>
        <taxon>Mycoplasmatota</taxon>
        <taxon>Mollicutes</taxon>
        <taxon>Mycoplasmataceae</taxon>
        <taxon>Mycoplasma</taxon>
    </lineage>
</organism>
<proteinExistence type="predicted"/>
<protein>
    <submittedName>
        <fullName evidence="1">MscL family protein</fullName>
    </submittedName>
</protein>
<dbReference type="InterPro" id="IPR036019">
    <property type="entry name" value="MscL_channel"/>
</dbReference>
<accession>A0A6M4JFA7</accession>